<proteinExistence type="predicted"/>
<dbReference type="InterPro" id="IPR005312">
    <property type="entry name" value="DUF1759"/>
</dbReference>
<name>A0A4Y2F4F1_ARAVE</name>
<dbReference type="PANTHER" id="PTHR22954">
    <property type="entry name" value="RETROVIRAL PROTEASE-RELATED"/>
    <property type="match status" value="1"/>
</dbReference>
<comment type="caution">
    <text evidence="1">The sequence shown here is derived from an EMBL/GenBank/DDBJ whole genome shotgun (WGS) entry which is preliminary data.</text>
</comment>
<evidence type="ECO:0000313" key="2">
    <source>
        <dbReference type="Proteomes" id="UP000499080"/>
    </source>
</evidence>
<dbReference type="Pfam" id="PF03564">
    <property type="entry name" value="DUF1759"/>
    <property type="match status" value="1"/>
</dbReference>
<gene>
    <name evidence="1" type="ORF">AVEN_240350_1</name>
</gene>
<sequence>MQALKTPRKVLRTAFTLCIRNIEAKLQSETAEVEEFSLLQVKLKDKFQRLEDCQQSIAASLLQDEGDESLFETDFVEAEKYRNRFSEVMLHLNLKLTEKVIPIDPLPKRNFKLPQLQLKKFNGDARDYLAFWNQFQKILADPGIPNEDKMQYLIQVVEEGSKAERLVQIFPETASNYPKAIQQLQERFGRDNVLVQIYVRDLLSMVMKNATTGRMKIALPILYDELEGKLRALESL</sequence>
<keyword evidence="2" id="KW-1185">Reference proteome</keyword>
<dbReference type="Proteomes" id="UP000499080">
    <property type="component" value="Unassembled WGS sequence"/>
</dbReference>
<accession>A0A4Y2F4F1</accession>
<dbReference type="EMBL" id="BGPR01000773">
    <property type="protein sequence ID" value="GBM34985.1"/>
    <property type="molecule type" value="Genomic_DNA"/>
</dbReference>
<protein>
    <submittedName>
        <fullName evidence="1">Uncharacterized protein</fullName>
    </submittedName>
</protein>
<dbReference type="AlphaFoldDB" id="A0A4Y2F4F1"/>
<evidence type="ECO:0000313" key="1">
    <source>
        <dbReference type="EMBL" id="GBM34985.1"/>
    </source>
</evidence>
<organism evidence="1 2">
    <name type="scientific">Araneus ventricosus</name>
    <name type="common">Orbweaver spider</name>
    <name type="synonym">Epeira ventricosa</name>
    <dbReference type="NCBI Taxonomy" id="182803"/>
    <lineage>
        <taxon>Eukaryota</taxon>
        <taxon>Metazoa</taxon>
        <taxon>Ecdysozoa</taxon>
        <taxon>Arthropoda</taxon>
        <taxon>Chelicerata</taxon>
        <taxon>Arachnida</taxon>
        <taxon>Araneae</taxon>
        <taxon>Araneomorphae</taxon>
        <taxon>Entelegynae</taxon>
        <taxon>Araneoidea</taxon>
        <taxon>Araneidae</taxon>
        <taxon>Araneus</taxon>
    </lineage>
</organism>
<reference evidence="1 2" key="1">
    <citation type="journal article" date="2019" name="Sci. Rep.">
        <title>Orb-weaving spider Araneus ventricosus genome elucidates the spidroin gene catalogue.</title>
        <authorList>
            <person name="Kono N."/>
            <person name="Nakamura H."/>
            <person name="Ohtoshi R."/>
            <person name="Moran D.A.P."/>
            <person name="Shinohara A."/>
            <person name="Yoshida Y."/>
            <person name="Fujiwara M."/>
            <person name="Mori M."/>
            <person name="Tomita M."/>
            <person name="Arakawa K."/>
        </authorList>
    </citation>
    <scope>NUCLEOTIDE SEQUENCE [LARGE SCALE GENOMIC DNA]</scope>
</reference>
<dbReference type="PANTHER" id="PTHR22954:SF3">
    <property type="entry name" value="PROTEIN CBG08539"/>
    <property type="match status" value="1"/>
</dbReference>